<accession>G8DRC8</accession>
<sequence length="75" mass="8706">MASLDVYMNEYYVGIFTKKAQVRIHSNILKIGLINQEVVPSLFRCHYSFKNIKETVSIISLIICYLIILKLEIVL</sequence>
<evidence type="ECO:0000313" key="2">
    <source>
        <dbReference type="EMBL" id="AED98747.1"/>
    </source>
</evidence>
<keyword evidence="1" id="KW-1133">Transmembrane helix</keyword>
<name>G8DRC8_PROMI</name>
<proteinExistence type="predicted"/>
<protein>
    <submittedName>
        <fullName evidence="2">HipA-like protein</fullName>
    </submittedName>
</protein>
<dbReference type="AlphaFoldDB" id="G8DRC8"/>
<dbReference type="EMBL" id="HQ888851">
    <property type="protein sequence ID" value="AED98747.1"/>
    <property type="molecule type" value="Genomic_DNA"/>
</dbReference>
<keyword evidence="1" id="KW-0472">Membrane</keyword>
<reference evidence="2" key="1">
    <citation type="journal article" date="2011" name="J. Antimicrob. Chemother.">
        <title>The new variant of Salmonella genomic island 1 (SGI1-V) from a Proteus mirabilis French clinical isolate harbours blaVEB-6 and qnrA1 in the multiple antibiotic resistance region.</title>
        <authorList>
            <person name="Siebor E."/>
            <person name="Neuwirth C."/>
        </authorList>
    </citation>
    <scope>NUCLEOTIDE SEQUENCE</scope>
    <source>
        <strain evidence="2">VB1248</strain>
    </source>
</reference>
<organism evidence="2">
    <name type="scientific">Proteus mirabilis</name>
    <dbReference type="NCBI Taxonomy" id="584"/>
    <lineage>
        <taxon>Bacteria</taxon>
        <taxon>Pseudomonadati</taxon>
        <taxon>Pseudomonadota</taxon>
        <taxon>Gammaproteobacteria</taxon>
        <taxon>Enterobacterales</taxon>
        <taxon>Morganellaceae</taxon>
        <taxon>Proteus</taxon>
    </lineage>
</organism>
<evidence type="ECO:0000256" key="1">
    <source>
        <dbReference type="SAM" id="Phobius"/>
    </source>
</evidence>
<feature type="transmembrane region" description="Helical" evidence="1">
    <location>
        <begin position="56"/>
        <end position="74"/>
    </location>
</feature>
<keyword evidence="1" id="KW-0812">Transmembrane</keyword>